<accession>A0A368YP99</accession>
<name>A0A368YP99_9HYPH</name>
<reference evidence="2 3" key="1">
    <citation type="submission" date="2018-07" db="EMBL/GenBank/DDBJ databases">
        <title>Genomic Encyclopedia of Type Strains, Phase III (KMG-III): the genomes of soil and plant-associated and newly described type strains.</title>
        <authorList>
            <person name="Whitman W."/>
        </authorList>
    </citation>
    <scope>NUCLEOTIDE SEQUENCE [LARGE SCALE GENOMIC DNA]</scope>
    <source>
        <strain evidence="2 3">31-25a</strain>
    </source>
</reference>
<evidence type="ECO:0000313" key="2">
    <source>
        <dbReference type="EMBL" id="RCW82025.1"/>
    </source>
</evidence>
<evidence type="ECO:0000313" key="3">
    <source>
        <dbReference type="Proteomes" id="UP000253324"/>
    </source>
</evidence>
<dbReference type="SMART" id="SM00530">
    <property type="entry name" value="HTH_XRE"/>
    <property type="match status" value="1"/>
</dbReference>
<organism evidence="2 3">
    <name type="scientific">Phyllobacterium bourgognense</name>
    <dbReference type="NCBI Taxonomy" id="314236"/>
    <lineage>
        <taxon>Bacteria</taxon>
        <taxon>Pseudomonadati</taxon>
        <taxon>Pseudomonadota</taxon>
        <taxon>Alphaproteobacteria</taxon>
        <taxon>Hyphomicrobiales</taxon>
        <taxon>Phyllobacteriaceae</taxon>
        <taxon>Phyllobacterium</taxon>
    </lineage>
</organism>
<protein>
    <submittedName>
        <fullName evidence="2">Helix-turn-helix protein</fullName>
    </submittedName>
</protein>
<dbReference type="InterPro" id="IPR010982">
    <property type="entry name" value="Lambda_DNA-bd_dom_sf"/>
</dbReference>
<dbReference type="Proteomes" id="UP000253324">
    <property type="component" value="Unassembled WGS sequence"/>
</dbReference>
<proteinExistence type="predicted"/>
<dbReference type="SUPFAM" id="SSF47413">
    <property type="entry name" value="lambda repressor-like DNA-binding domains"/>
    <property type="match status" value="1"/>
</dbReference>
<dbReference type="CDD" id="cd00093">
    <property type="entry name" value="HTH_XRE"/>
    <property type="match status" value="1"/>
</dbReference>
<sequence>MVTLTRKSAAASIDKDLGAKLKAFRLAAGLTQSELGELLDISHTQVMKYELGKNRLAVSTLIQFCGVLKLDLSAFLGDYLARR</sequence>
<dbReference type="Gene3D" id="1.10.260.40">
    <property type="entry name" value="lambda repressor-like DNA-binding domains"/>
    <property type="match status" value="1"/>
</dbReference>
<dbReference type="InterPro" id="IPR001387">
    <property type="entry name" value="Cro/C1-type_HTH"/>
</dbReference>
<dbReference type="Pfam" id="PF13560">
    <property type="entry name" value="HTH_31"/>
    <property type="match status" value="1"/>
</dbReference>
<dbReference type="EMBL" id="QPJM01000009">
    <property type="protein sequence ID" value="RCW82025.1"/>
    <property type="molecule type" value="Genomic_DNA"/>
</dbReference>
<dbReference type="AlphaFoldDB" id="A0A368YP99"/>
<comment type="caution">
    <text evidence="2">The sequence shown here is derived from an EMBL/GenBank/DDBJ whole genome shotgun (WGS) entry which is preliminary data.</text>
</comment>
<dbReference type="PROSITE" id="PS50943">
    <property type="entry name" value="HTH_CROC1"/>
    <property type="match status" value="1"/>
</dbReference>
<keyword evidence="3" id="KW-1185">Reference proteome</keyword>
<gene>
    <name evidence="2" type="ORF">C7476_109207</name>
</gene>
<evidence type="ECO:0000259" key="1">
    <source>
        <dbReference type="PROSITE" id="PS50943"/>
    </source>
</evidence>
<feature type="domain" description="HTH cro/C1-type" evidence="1">
    <location>
        <begin position="21"/>
        <end position="75"/>
    </location>
</feature>
<dbReference type="GO" id="GO:0003677">
    <property type="term" value="F:DNA binding"/>
    <property type="evidence" value="ECO:0007669"/>
    <property type="project" value="InterPro"/>
</dbReference>